<dbReference type="PANTHER" id="PTHR34203">
    <property type="entry name" value="METHYLTRANSFERASE, FKBM FAMILY PROTEIN"/>
    <property type="match status" value="1"/>
</dbReference>
<feature type="domain" description="Methyltransferase FkbM" evidence="1">
    <location>
        <begin position="76"/>
        <end position="217"/>
    </location>
</feature>
<dbReference type="InterPro" id="IPR029063">
    <property type="entry name" value="SAM-dependent_MTases_sf"/>
</dbReference>
<name>A0A385UJ29_9CAUD</name>
<sequence length="262" mass="30403">MRYNSREEVERAGVRGAKSETDQRGTRYWMLDSFWMYAEDDDYAMTPHFKEGRCYWESWVTAYISQRVEPESVFVDVGANVGYYSLWAANHGCNVFAYEPNHDLFMKLYNSKRLNGFEITQGHQALGDSWDLEERTLYIPKNHSGGANLYGIDGEYTEQTVYVQSFDSANLIPMNYDGTVYMKIDAEGAEPEIFAGMKWCWRQLPMVLFMEWDLTRYDRSFGEKLVDSGKVSLIEYDGTARELDLDGLLGLKELRMIVVEND</sequence>
<dbReference type="NCBIfam" id="TIGR01444">
    <property type="entry name" value="fkbM_fam"/>
    <property type="match status" value="1"/>
</dbReference>
<dbReference type="Pfam" id="PF05050">
    <property type="entry name" value="Methyltransf_21"/>
    <property type="match status" value="1"/>
</dbReference>
<reference evidence="2 3" key="1">
    <citation type="submission" date="2018-08" db="EMBL/GenBank/DDBJ databases">
        <authorList>
            <person name="Hogarty M.P."/>
            <person name="Sinkre R.A."/>
            <person name="Rubiano R."/>
            <person name="Harback M.R."/>
            <person name="Shaffer C.D."/>
            <person name="Weston-Hafer K.A."/>
            <person name="Russell D.A."/>
            <person name="Pope W.H."/>
            <person name="Jacobs-Sera D."/>
            <person name="Hendrix R.W."/>
            <person name="Hatfull G.F."/>
        </authorList>
    </citation>
    <scope>NUCLEOTIDE SEQUENCE [LARGE SCALE GENOMIC DNA]</scope>
</reference>
<dbReference type="GO" id="GO:0032259">
    <property type="term" value="P:methylation"/>
    <property type="evidence" value="ECO:0007669"/>
    <property type="project" value="UniProtKB-KW"/>
</dbReference>
<dbReference type="EMBL" id="MH727564">
    <property type="protein sequence ID" value="AYB70933.1"/>
    <property type="molecule type" value="Genomic_DNA"/>
</dbReference>
<dbReference type="SUPFAM" id="SSF53335">
    <property type="entry name" value="S-adenosyl-L-methionine-dependent methyltransferases"/>
    <property type="match status" value="1"/>
</dbReference>
<dbReference type="PANTHER" id="PTHR34203:SF15">
    <property type="entry name" value="SLL1173 PROTEIN"/>
    <property type="match status" value="1"/>
</dbReference>
<dbReference type="Proteomes" id="UP000271820">
    <property type="component" value="Segment"/>
</dbReference>
<keyword evidence="3" id="KW-1185">Reference proteome</keyword>
<organism evidence="2 3">
    <name type="scientific">Streptomyces phage Yaboi</name>
    <dbReference type="NCBI Taxonomy" id="2301621"/>
    <lineage>
        <taxon>Viruses</taxon>
        <taxon>Duplodnaviria</taxon>
        <taxon>Heunggongvirae</taxon>
        <taxon>Uroviricota</taxon>
        <taxon>Caudoviricetes</taxon>
        <taxon>Stanwilliamsviridae</taxon>
        <taxon>Boydwoodruffvirinae</taxon>
        <taxon>Karimacvirus</taxon>
        <taxon>Karimacvirus yaboi</taxon>
        <taxon>Streptomyces virus Yaboi</taxon>
    </lineage>
</organism>
<gene>
    <name evidence="2" type="primary">96</name>
    <name evidence="2" type="ORF">SEA_YABOI_96</name>
</gene>
<dbReference type="GeneID" id="55611457"/>
<protein>
    <submittedName>
        <fullName evidence="2">Methyltransferase</fullName>
    </submittedName>
</protein>
<dbReference type="KEGG" id="vg:55611457"/>
<evidence type="ECO:0000259" key="1">
    <source>
        <dbReference type="Pfam" id="PF05050"/>
    </source>
</evidence>
<keyword evidence="2" id="KW-0489">Methyltransferase</keyword>
<dbReference type="GO" id="GO:0008168">
    <property type="term" value="F:methyltransferase activity"/>
    <property type="evidence" value="ECO:0007669"/>
    <property type="project" value="UniProtKB-KW"/>
</dbReference>
<evidence type="ECO:0000313" key="3">
    <source>
        <dbReference type="Proteomes" id="UP000271820"/>
    </source>
</evidence>
<dbReference type="InterPro" id="IPR052514">
    <property type="entry name" value="SAM-dependent_MTase"/>
</dbReference>
<proteinExistence type="predicted"/>
<dbReference type="RefSeq" id="YP_009841232.1">
    <property type="nucleotide sequence ID" value="NC_048730.1"/>
</dbReference>
<accession>A0A385UJ29</accession>
<keyword evidence="2" id="KW-0808">Transferase</keyword>
<dbReference type="InterPro" id="IPR006342">
    <property type="entry name" value="FkbM_mtfrase"/>
</dbReference>
<evidence type="ECO:0000313" key="2">
    <source>
        <dbReference type="EMBL" id="AYB70933.1"/>
    </source>
</evidence>
<dbReference type="Gene3D" id="3.40.50.150">
    <property type="entry name" value="Vaccinia Virus protein VP39"/>
    <property type="match status" value="1"/>
</dbReference>